<dbReference type="PROSITE" id="PS51015">
    <property type="entry name" value="YDG"/>
    <property type="match status" value="1"/>
</dbReference>
<proteinExistence type="predicted"/>
<name>A0ABQ1TIK8_9BACT</name>
<dbReference type="Proteomes" id="UP000632273">
    <property type="component" value="Unassembled WGS sequence"/>
</dbReference>
<dbReference type="RefSeq" id="WP_188810256.1">
    <property type="nucleotide sequence ID" value="NZ_BMHT01000001.1"/>
</dbReference>
<dbReference type="Gene3D" id="2.30.280.10">
    <property type="entry name" value="SRA-YDG"/>
    <property type="match status" value="1"/>
</dbReference>
<dbReference type="InterPro" id="IPR015947">
    <property type="entry name" value="PUA-like_sf"/>
</dbReference>
<dbReference type="InterPro" id="IPR045134">
    <property type="entry name" value="UHRF1/2-like"/>
</dbReference>
<evidence type="ECO:0000313" key="2">
    <source>
        <dbReference type="EMBL" id="GGE95738.1"/>
    </source>
</evidence>
<comment type="caution">
    <text evidence="2">The sequence shown here is derived from an EMBL/GenBank/DDBJ whole genome shotgun (WGS) entry which is preliminary data.</text>
</comment>
<feature type="domain" description="YDG" evidence="1">
    <location>
        <begin position="5"/>
        <end position="143"/>
    </location>
</feature>
<gene>
    <name evidence="2" type="ORF">GCM10011383_03140</name>
</gene>
<dbReference type="EMBL" id="BMHT01000001">
    <property type="protein sequence ID" value="GGE95738.1"/>
    <property type="molecule type" value="Genomic_DNA"/>
</dbReference>
<dbReference type="InterPro" id="IPR036987">
    <property type="entry name" value="SRA-YDG_sf"/>
</dbReference>
<evidence type="ECO:0000313" key="3">
    <source>
        <dbReference type="Proteomes" id="UP000632273"/>
    </source>
</evidence>
<dbReference type="PANTHER" id="PTHR14140">
    <property type="entry name" value="E3 UBIQUITIN-PROTEIN LIGASE UHRF-RELATED"/>
    <property type="match status" value="1"/>
</dbReference>
<reference evidence="3" key="1">
    <citation type="journal article" date="2019" name="Int. J. Syst. Evol. Microbiol.">
        <title>The Global Catalogue of Microorganisms (GCM) 10K type strain sequencing project: providing services to taxonomists for standard genome sequencing and annotation.</title>
        <authorList>
            <consortium name="The Broad Institute Genomics Platform"/>
            <consortium name="The Broad Institute Genome Sequencing Center for Infectious Disease"/>
            <person name="Wu L."/>
            <person name="Ma J."/>
        </authorList>
    </citation>
    <scope>NUCLEOTIDE SEQUENCE [LARGE SCALE GENOMIC DNA]</scope>
    <source>
        <strain evidence="3">CGMCC 1.15197</strain>
    </source>
</reference>
<dbReference type="Pfam" id="PF02182">
    <property type="entry name" value="SAD_SRA"/>
    <property type="match status" value="1"/>
</dbReference>
<dbReference type="SUPFAM" id="SSF88697">
    <property type="entry name" value="PUA domain-like"/>
    <property type="match status" value="1"/>
</dbReference>
<dbReference type="InterPro" id="IPR003105">
    <property type="entry name" value="SRA_YDG"/>
</dbReference>
<accession>A0ABQ1TIK8</accession>
<sequence>MRQFGHVGSYQPGDIFANRLALSAAGLHRPTRAGISGTQHEGVDSIVVADAYEDDVFTDEEIRYAGHGGRDPRTGKQVTDQLLTDRNLALVKSHATGRPIRVLRKVAHEGSTVFRYEGLFQVTAYEYTQGIAGYGIWLFRLKPSRLPEQTPSTRSA</sequence>
<dbReference type="SMART" id="SM00466">
    <property type="entry name" value="SRA"/>
    <property type="match status" value="1"/>
</dbReference>
<keyword evidence="3" id="KW-1185">Reference proteome</keyword>
<organism evidence="2 3">
    <name type="scientific">Hymenobacter cavernae</name>
    <dbReference type="NCBI Taxonomy" id="2044852"/>
    <lineage>
        <taxon>Bacteria</taxon>
        <taxon>Pseudomonadati</taxon>
        <taxon>Bacteroidota</taxon>
        <taxon>Cytophagia</taxon>
        <taxon>Cytophagales</taxon>
        <taxon>Hymenobacteraceae</taxon>
        <taxon>Hymenobacter</taxon>
    </lineage>
</organism>
<protein>
    <recommendedName>
        <fullName evidence="1">YDG domain-containing protein</fullName>
    </recommendedName>
</protein>
<dbReference type="PANTHER" id="PTHR14140:SF27">
    <property type="entry name" value="OS04G0289800 PROTEIN"/>
    <property type="match status" value="1"/>
</dbReference>
<evidence type="ECO:0000259" key="1">
    <source>
        <dbReference type="PROSITE" id="PS51015"/>
    </source>
</evidence>